<reference evidence="1 2" key="1">
    <citation type="submission" date="2020-08" db="EMBL/GenBank/DDBJ databases">
        <authorList>
            <person name="Hejnol A."/>
        </authorList>
    </citation>
    <scope>NUCLEOTIDE SEQUENCE [LARGE SCALE GENOMIC DNA]</scope>
</reference>
<protein>
    <submittedName>
        <fullName evidence="1">DgyrCDS2539</fullName>
    </submittedName>
</protein>
<evidence type="ECO:0000313" key="1">
    <source>
        <dbReference type="EMBL" id="CAD5113367.1"/>
    </source>
</evidence>
<dbReference type="AlphaFoldDB" id="A0A7I8VCK1"/>
<dbReference type="EMBL" id="CAJFCJ010000003">
    <property type="protein sequence ID" value="CAD5113367.1"/>
    <property type="molecule type" value="Genomic_DNA"/>
</dbReference>
<evidence type="ECO:0000313" key="2">
    <source>
        <dbReference type="Proteomes" id="UP000549394"/>
    </source>
</evidence>
<comment type="caution">
    <text evidence="1">The sequence shown here is derived from an EMBL/GenBank/DDBJ whole genome shotgun (WGS) entry which is preliminary data.</text>
</comment>
<organism evidence="1 2">
    <name type="scientific">Dimorphilus gyrociliatus</name>
    <dbReference type="NCBI Taxonomy" id="2664684"/>
    <lineage>
        <taxon>Eukaryota</taxon>
        <taxon>Metazoa</taxon>
        <taxon>Spiralia</taxon>
        <taxon>Lophotrochozoa</taxon>
        <taxon>Annelida</taxon>
        <taxon>Polychaeta</taxon>
        <taxon>Polychaeta incertae sedis</taxon>
        <taxon>Dinophilidae</taxon>
        <taxon>Dimorphilus</taxon>
    </lineage>
</organism>
<sequence length="109" mass="12356">MRRRKYGSVMSLEPAVFSEQLKVADDELDFALLHRQEKWTNVQRIALSVLQRKPISGKDVFSAYENVVDSVVLKLTDLATCLDKVGPDASDAIKQMLLILHLSDRDMHS</sequence>
<accession>A0A7I8VCK1</accession>
<dbReference type="Proteomes" id="UP000549394">
    <property type="component" value="Unassembled WGS sequence"/>
</dbReference>
<proteinExistence type="predicted"/>
<keyword evidence="2" id="KW-1185">Reference proteome</keyword>
<name>A0A7I8VCK1_9ANNE</name>
<gene>
    <name evidence="1" type="ORF">DGYR_LOCUS2373</name>
</gene>